<reference evidence="2 3" key="1">
    <citation type="journal article" date="2014" name="PLoS ONE">
        <title>Genome Sequence of Candidatus Nitrososphaera evergladensis from Group I.1b Enriched from Everglades Soil Reveals Novel Genomic Features of the Ammonia-Oxidizing Archaea.</title>
        <authorList>
            <person name="Zhalnina K.V."/>
            <person name="Dias R."/>
            <person name="Leonard M.T."/>
            <person name="Dorr de Quadros P."/>
            <person name="Camargo F.A."/>
            <person name="Drew J.C."/>
            <person name="Farmerie W.G."/>
            <person name="Daroub S.H."/>
            <person name="Triplett E.W."/>
        </authorList>
    </citation>
    <scope>NUCLEOTIDE SEQUENCE [LARGE SCALE GENOMIC DNA]</scope>
    <source>
        <strain evidence="2 3">SR1</strain>
    </source>
</reference>
<accession>A0A075MXF9</accession>
<dbReference type="InterPro" id="IPR025868">
    <property type="entry name" value="Zn_ribbon_dom_put"/>
</dbReference>
<feature type="domain" description="Putative zinc ribbon" evidence="1">
    <location>
        <begin position="11"/>
        <end position="88"/>
    </location>
</feature>
<evidence type="ECO:0000313" key="2">
    <source>
        <dbReference type="EMBL" id="AIF85302.1"/>
    </source>
</evidence>
<sequence>MSDPSSTTSRCQSCGIPLGDGFYGTDGNGSATKEYCKFCFQAGAFTMPDLTVEDMIKRSVDFMTKNLGIPAQKAEEMSRAVISGLKRWM</sequence>
<gene>
    <name evidence="2" type="ORF">NTE_03273</name>
</gene>
<dbReference type="KEGG" id="nev:NTE_03273"/>
<dbReference type="EMBL" id="CP007174">
    <property type="protein sequence ID" value="AIF85302.1"/>
    <property type="molecule type" value="Genomic_DNA"/>
</dbReference>
<dbReference type="eggNOG" id="arCOG07681">
    <property type="taxonomic scope" value="Archaea"/>
</dbReference>
<keyword evidence="3" id="KW-1185">Reference proteome</keyword>
<dbReference type="HOGENOM" id="CLU_175260_0_0_2"/>
<protein>
    <submittedName>
        <fullName evidence="2">Putative zinc ribbon domain</fullName>
    </submittedName>
</protein>
<dbReference type="GeneID" id="41598928"/>
<evidence type="ECO:0000313" key="3">
    <source>
        <dbReference type="Proteomes" id="UP000028194"/>
    </source>
</evidence>
<proteinExistence type="predicted"/>
<dbReference type="AlphaFoldDB" id="A0A075MXF9"/>
<dbReference type="OrthoDB" id="72884at2157"/>
<evidence type="ECO:0000259" key="1">
    <source>
        <dbReference type="Pfam" id="PF12674"/>
    </source>
</evidence>
<dbReference type="RefSeq" id="WP_148701732.1">
    <property type="nucleotide sequence ID" value="NZ_CP007174.1"/>
</dbReference>
<organism evidence="2 3">
    <name type="scientific">Candidatus Nitrososphaera evergladensis SR1</name>
    <dbReference type="NCBI Taxonomy" id="1459636"/>
    <lineage>
        <taxon>Archaea</taxon>
        <taxon>Nitrososphaerota</taxon>
        <taxon>Nitrososphaeria</taxon>
        <taxon>Nitrososphaerales</taxon>
        <taxon>Nitrososphaeraceae</taxon>
        <taxon>Nitrososphaera</taxon>
    </lineage>
</organism>
<dbReference type="Proteomes" id="UP000028194">
    <property type="component" value="Chromosome"/>
</dbReference>
<name>A0A075MXF9_9ARCH</name>
<dbReference type="Pfam" id="PF12674">
    <property type="entry name" value="Zn_ribbon_2"/>
    <property type="match status" value="1"/>
</dbReference>